<accession>A0A225UP62</accession>
<gene>
    <name evidence="1" type="ORF">PHMEG_00035964</name>
</gene>
<sequence length="368" mass="41904">MSNDFGPNCNKIYFTDVVMTIALRAPGPKTLKPKRVRREKLELTYLRDLVGTMEDKLTLLNSKRLHQLNYKWRDNGVAVDCSSPHNSASWMDCAAEQLKGRAIAVEKNQKLRYSVRGQIEVATKLKTLLHKFVVDKRLSLEGGKSALSSTSLKFWDLAVEAEEDIFAEQLVNVARLRLKLQQQVQQNSCEVINFSWGLSRGNMTVKRLPTEDHGVVIEMHGTTTLPFSLDVTARAYWRFFCVEHGQQGGDVADLSTNTLARSFSLRLEFEGLISEATGKYTCQCLVTDDEITIAWVEWADVLEFGGIKFEGLQYQKRSYMKLHSVEDKVQQTQAFINSAHRSHNKLDKLVTQHMSHLLLEEDWKATFG</sequence>
<name>A0A225UP62_9STRA</name>
<dbReference type="EMBL" id="NBNE01014548">
    <property type="protein sequence ID" value="OWY94336.1"/>
    <property type="molecule type" value="Genomic_DNA"/>
</dbReference>
<reference evidence="2" key="1">
    <citation type="submission" date="2017-03" db="EMBL/GenBank/DDBJ databases">
        <title>Phytopthora megakarya and P. palmivora, two closely related causual agents of cacao black pod achieved similar genome size and gene model numbers by different mechanisms.</title>
        <authorList>
            <person name="Ali S."/>
            <person name="Shao J."/>
            <person name="Larry D.J."/>
            <person name="Kronmiller B."/>
            <person name="Shen D."/>
            <person name="Strem M.D."/>
            <person name="Melnick R.L."/>
            <person name="Guiltinan M.J."/>
            <person name="Tyler B.M."/>
            <person name="Meinhardt L.W."/>
            <person name="Bailey B.A."/>
        </authorList>
    </citation>
    <scope>NUCLEOTIDE SEQUENCE [LARGE SCALE GENOMIC DNA]</scope>
    <source>
        <strain evidence="2">zdho120</strain>
    </source>
</reference>
<dbReference type="Proteomes" id="UP000198211">
    <property type="component" value="Unassembled WGS sequence"/>
</dbReference>
<evidence type="ECO:0000313" key="1">
    <source>
        <dbReference type="EMBL" id="OWY94336.1"/>
    </source>
</evidence>
<dbReference type="OrthoDB" id="128442at2759"/>
<proteinExistence type="predicted"/>
<comment type="caution">
    <text evidence="1">The sequence shown here is derived from an EMBL/GenBank/DDBJ whole genome shotgun (WGS) entry which is preliminary data.</text>
</comment>
<evidence type="ECO:0000313" key="2">
    <source>
        <dbReference type="Proteomes" id="UP000198211"/>
    </source>
</evidence>
<organism evidence="1 2">
    <name type="scientific">Phytophthora megakarya</name>
    <dbReference type="NCBI Taxonomy" id="4795"/>
    <lineage>
        <taxon>Eukaryota</taxon>
        <taxon>Sar</taxon>
        <taxon>Stramenopiles</taxon>
        <taxon>Oomycota</taxon>
        <taxon>Peronosporomycetes</taxon>
        <taxon>Peronosporales</taxon>
        <taxon>Peronosporaceae</taxon>
        <taxon>Phytophthora</taxon>
    </lineage>
</organism>
<dbReference type="AlphaFoldDB" id="A0A225UP62"/>
<keyword evidence="2" id="KW-1185">Reference proteome</keyword>
<protein>
    <submittedName>
        <fullName evidence="1">Uncharacterized protein</fullName>
    </submittedName>
</protein>